<proteinExistence type="predicted"/>
<evidence type="ECO:0000313" key="2">
    <source>
        <dbReference type="EMBL" id="SEK45173.1"/>
    </source>
</evidence>
<dbReference type="AlphaFoldDB" id="A0A1H7H437"/>
<sequence length="248" mass="27600">MTQRERFSEAEVLILTHVPYCSPGHLETVLCREGVSFREVRVDLGELAHVDLRKPKAVAIMGGPMSVNDPLPWLADEVEAIRFWIAQGTPLIGHCLGGQLIARALGATVQRMPHTEIGWQKVTRHDEGEDSPWLAHLGEEFVVYQWHSDTFAIPHGAVPLMGSAHCANQAFAYGEHVLALQGHPEMTEALVRRWTTSWAELIDPSQPSQQSIERQLMGLSEKVAALHHVAEGFYQRWLTLALAPKSLA</sequence>
<dbReference type="CDD" id="cd01741">
    <property type="entry name" value="GATase1_1"/>
    <property type="match status" value="1"/>
</dbReference>
<dbReference type="Gene3D" id="3.40.50.880">
    <property type="match status" value="1"/>
</dbReference>
<organism evidence="2 3">
    <name type="scientific">Atopomonas hussainii</name>
    <dbReference type="NCBI Taxonomy" id="1429083"/>
    <lineage>
        <taxon>Bacteria</taxon>
        <taxon>Pseudomonadati</taxon>
        <taxon>Pseudomonadota</taxon>
        <taxon>Gammaproteobacteria</taxon>
        <taxon>Pseudomonadales</taxon>
        <taxon>Pseudomonadaceae</taxon>
        <taxon>Atopomonas</taxon>
    </lineage>
</organism>
<dbReference type="InterPro" id="IPR029062">
    <property type="entry name" value="Class_I_gatase-like"/>
</dbReference>
<name>A0A1H7H437_9GAMM</name>
<accession>A0A1H7H437</accession>
<keyword evidence="2" id="KW-0315">Glutamine amidotransferase</keyword>
<dbReference type="RefSeq" id="WP_074864933.1">
    <property type="nucleotide sequence ID" value="NZ_FOAS01000002.1"/>
</dbReference>
<keyword evidence="2" id="KW-0808">Transferase</keyword>
<dbReference type="SUPFAM" id="SSF52317">
    <property type="entry name" value="Class I glutamine amidotransferase-like"/>
    <property type="match status" value="1"/>
</dbReference>
<feature type="domain" description="Glutamine amidotransferase" evidence="1">
    <location>
        <begin position="35"/>
        <end position="187"/>
    </location>
</feature>
<dbReference type="PANTHER" id="PTHR42695:SF5">
    <property type="entry name" value="GLUTAMINE AMIDOTRANSFERASE YLR126C-RELATED"/>
    <property type="match status" value="1"/>
</dbReference>
<dbReference type="Pfam" id="PF00117">
    <property type="entry name" value="GATase"/>
    <property type="match status" value="1"/>
</dbReference>
<protein>
    <submittedName>
        <fullName evidence="2">GMP synthase-Glutamine amidotransferase</fullName>
    </submittedName>
</protein>
<keyword evidence="3" id="KW-1185">Reference proteome</keyword>
<dbReference type="InterPro" id="IPR017926">
    <property type="entry name" value="GATASE"/>
</dbReference>
<dbReference type="Proteomes" id="UP000185766">
    <property type="component" value="Unassembled WGS sequence"/>
</dbReference>
<dbReference type="STRING" id="1429083.GCA_001885685_01949"/>
<dbReference type="PROSITE" id="PS51273">
    <property type="entry name" value="GATASE_TYPE_1"/>
    <property type="match status" value="1"/>
</dbReference>
<evidence type="ECO:0000259" key="1">
    <source>
        <dbReference type="Pfam" id="PF00117"/>
    </source>
</evidence>
<gene>
    <name evidence="2" type="ORF">SAMN05216214_102279</name>
</gene>
<dbReference type="GO" id="GO:0016740">
    <property type="term" value="F:transferase activity"/>
    <property type="evidence" value="ECO:0007669"/>
    <property type="project" value="UniProtKB-KW"/>
</dbReference>
<dbReference type="InterPro" id="IPR044992">
    <property type="entry name" value="ChyE-like"/>
</dbReference>
<dbReference type="PANTHER" id="PTHR42695">
    <property type="entry name" value="GLUTAMINE AMIDOTRANSFERASE YLR126C-RELATED"/>
    <property type="match status" value="1"/>
</dbReference>
<reference evidence="2 3" key="1">
    <citation type="submission" date="2016-10" db="EMBL/GenBank/DDBJ databases">
        <authorList>
            <person name="de Groot N.N."/>
        </authorList>
    </citation>
    <scope>NUCLEOTIDE SEQUENCE [LARGE SCALE GENOMIC DNA]</scope>
    <source>
        <strain evidence="2 3">JCM 19513</strain>
    </source>
</reference>
<dbReference type="EMBL" id="FOAS01000002">
    <property type="protein sequence ID" value="SEK45173.1"/>
    <property type="molecule type" value="Genomic_DNA"/>
</dbReference>
<evidence type="ECO:0000313" key="3">
    <source>
        <dbReference type="Proteomes" id="UP000185766"/>
    </source>
</evidence>
<dbReference type="GO" id="GO:0005829">
    <property type="term" value="C:cytosol"/>
    <property type="evidence" value="ECO:0007669"/>
    <property type="project" value="TreeGrafter"/>
</dbReference>